<reference evidence="2" key="2">
    <citation type="submission" date="2025-08" db="UniProtKB">
        <authorList>
            <consortium name="RefSeq"/>
        </authorList>
    </citation>
    <scope>IDENTIFICATION</scope>
    <source>
        <tissue evidence="2">Leaf</tissue>
    </source>
</reference>
<sequence length="684" mass="77965">MAGDSGRLSSSPCGMVFYHSAQYLISACQSAKEIWEALQTAHERTTQVKQSKIDFLTTEYELFRMKDDESIQDMRTRFTSIINELHSLGETIPRNKLSRKILSVLPSSWESKVNAITEAKDLQTLTIDELVGNLKTYEMKKKKDNERREPNRENNLVLKTDNNDSSGEDGDMAYLTRRFQKMVRRNGGIPKRGSSSKPKHYDLYHKCGKPGHFIKECPLLNQDQYKNNLDKATKRNSVPDKCFKRKNVTGNVIKQALPAWGDSSSESKKENDHGDSSMMETIEKLKKEKDALDEKIANIEHERDDLLEVVVDLKEIIRELEMESRPENSQKGKEVASEAHIKLESELNSVKSSLCAELERNKQLHEELGRVKSDLEKSLKWTWSSDAITAMYTNNGGNRQGIGFQREKIPYNPHSNIGKSLSHSIENVYYVNELKYNLLSVSQICDKGNKVEFVSKICTVTNLVTGEVVLVAKRYKNIYVADFESLQNGDLSCLSVVDDDAELWHRRLGHASFTLLNKLVRKDLVHSLPKSSFKDHKVCDACIKGKQVISSFKPKKEVSTSRTLDLLHMDLCGPMRVASMGGKKYIFVIIDDYSRFTWTLFLRTKDETFKVFVVFVKRIQVKMGNNVACIKSDHGTKSDNAKFDKFCTENGITHNFSAPRTLQQNGVVERKNRTLEDNGKDNVD</sequence>
<accession>A0AC58RWJ2</accession>
<protein>
    <submittedName>
        <fullName evidence="2">Uncharacterized protein LOC142163851</fullName>
    </submittedName>
</protein>
<reference evidence="1" key="1">
    <citation type="journal article" date="2014" name="Nat. Commun.">
        <title>The tobacco genome sequence and its comparison with those of tomato and potato.</title>
        <authorList>
            <person name="Sierro N."/>
            <person name="Battey J.N."/>
            <person name="Ouadi S."/>
            <person name="Bakaher N."/>
            <person name="Bovet L."/>
            <person name="Willig A."/>
            <person name="Goepfert S."/>
            <person name="Peitsch M.C."/>
            <person name="Ivanov N.V."/>
        </authorList>
    </citation>
    <scope>NUCLEOTIDE SEQUENCE [LARGE SCALE GENOMIC DNA]</scope>
</reference>
<proteinExistence type="predicted"/>
<name>A0AC58RWJ2_TOBAC</name>
<gene>
    <name evidence="2" type="primary">LOC142163851</name>
</gene>
<evidence type="ECO:0000313" key="1">
    <source>
        <dbReference type="Proteomes" id="UP000790787"/>
    </source>
</evidence>
<dbReference type="RefSeq" id="XP_075077097.1">
    <property type="nucleotide sequence ID" value="XM_075220996.1"/>
</dbReference>
<evidence type="ECO:0000313" key="2">
    <source>
        <dbReference type="RefSeq" id="XP_075077097.1"/>
    </source>
</evidence>
<keyword evidence="1" id="KW-1185">Reference proteome</keyword>
<organism evidence="1 2">
    <name type="scientific">Nicotiana tabacum</name>
    <name type="common">Common tobacco</name>
    <dbReference type="NCBI Taxonomy" id="4097"/>
    <lineage>
        <taxon>Eukaryota</taxon>
        <taxon>Viridiplantae</taxon>
        <taxon>Streptophyta</taxon>
        <taxon>Embryophyta</taxon>
        <taxon>Tracheophyta</taxon>
        <taxon>Spermatophyta</taxon>
        <taxon>Magnoliopsida</taxon>
        <taxon>eudicotyledons</taxon>
        <taxon>Gunneridae</taxon>
        <taxon>Pentapetalae</taxon>
        <taxon>asterids</taxon>
        <taxon>lamiids</taxon>
        <taxon>Solanales</taxon>
        <taxon>Solanaceae</taxon>
        <taxon>Nicotianoideae</taxon>
        <taxon>Nicotianeae</taxon>
        <taxon>Nicotiana</taxon>
    </lineage>
</organism>
<dbReference type="Proteomes" id="UP000790787">
    <property type="component" value="Chromosome 9"/>
</dbReference>